<reference evidence="2" key="1">
    <citation type="submission" date="2024-07" db="EMBL/GenBank/DDBJ databases">
        <title>Complete genome sequence of Verrucomicrobiaceae bacterium NT6N.</title>
        <authorList>
            <person name="Huang C."/>
            <person name="Takami H."/>
            <person name="Hamasaki K."/>
        </authorList>
    </citation>
    <scope>NUCLEOTIDE SEQUENCE</scope>
    <source>
        <strain evidence="2">NT6N</strain>
    </source>
</reference>
<organism evidence="2">
    <name type="scientific">Oceaniferula spumae</name>
    <dbReference type="NCBI Taxonomy" id="2979115"/>
    <lineage>
        <taxon>Bacteria</taxon>
        <taxon>Pseudomonadati</taxon>
        <taxon>Verrucomicrobiota</taxon>
        <taxon>Verrucomicrobiia</taxon>
        <taxon>Verrucomicrobiales</taxon>
        <taxon>Verrucomicrobiaceae</taxon>
        <taxon>Oceaniferula</taxon>
    </lineage>
</organism>
<feature type="signal peptide" evidence="1">
    <location>
        <begin position="1"/>
        <end position="23"/>
    </location>
</feature>
<dbReference type="EMBL" id="AP026866">
    <property type="protein sequence ID" value="BDS04988.1"/>
    <property type="molecule type" value="Genomic_DNA"/>
</dbReference>
<name>A0AAT9FG92_9BACT</name>
<sequence>MKTMSRAAVLLFALTAGIAPISADEDDPKPDARPAVPDDLIDDPHVREELGVNEFTAPSIKRIFDDLEKLTPLPADELVREMPKRMPLDRTDLALEIGFLIADGFMAVQGGHMAKIEPLAKDLQRYGRALGAGERVNRHAASLLENARKNNVEALKKELTATQRDVETDLIHLRDVDLAHLISLGGWVRALEVSSHAVQKKYTDERAKQLYREDIADYYEGIIGSLDPRISERDNLKEMRKIIAELRDIMILEEGKKPNEQTVKSISASAGKLATLALTRKK</sequence>
<dbReference type="AlphaFoldDB" id="A0AAT9FG92"/>
<feature type="chain" id="PRO_5044017710" evidence="1">
    <location>
        <begin position="24"/>
        <end position="282"/>
    </location>
</feature>
<evidence type="ECO:0000313" key="2">
    <source>
        <dbReference type="EMBL" id="BDS04988.1"/>
    </source>
</evidence>
<keyword evidence="1" id="KW-0732">Signal</keyword>
<protein>
    <submittedName>
        <fullName evidence="2">Uncharacterized protein</fullName>
    </submittedName>
</protein>
<accession>A0AAT9FG92</accession>
<evidence type="ECO:0000256" key="1">
    <source>
        <dbReference type="SAM" id="SignalP"/>
    </source>
</evidence>
<proteinExistence type="predicted"/>
<dbReference type="KEGG" id="osu:NT6N_00280"/>
<gene>
    <name evidence="2" type="ORF">NT6N_00280</name>
</gene>